<name>A0A1V6TK11_9EURO</name>
<accession>A0A1V6TK11</accession>
<comment type="caution">
    <text evidence="1">The sequence shown here is derived from an EMBL/GenBank/DDBJ whole genome shotgun (WGS) entry which is preliminary data.</text>
</comment>
<evidence type="ECO:0000313" key="2">
    <source>
        <dbReference type="Proteomes" id="UP000191342"/>
    </source>
</evidence>
<proteinExistence type="predicted"/>
<protein>
    <submittedName>
        <fullName evidence="1">Uncharacterized protein</fullName>
    </submittedName>
</protein>
<reference evidence="2" key="1">
    <citation type="journal article" date="2017" name="Nat. Microbiol.">
        <title>Global analysis of biosynthetic gene clusters reveals vast potential of secondary metabolite production in Penicillium species.</title>
        <authorList>
            <person name="Nielsen J.C."/>
            <person name="Grijseels S."/>
            <person name="Prigent S."/>
            <person name="Ji B."/>
            <person name="Dainat J."/>
            <person name="Nielsen K.F."/>
            <person name="Frisvad J.C."/>
            <person name="Workman M."/>
            <person name="Nielsen J."/>
        </authorList>
    </citation>
    <scope>NUCLEOTIDE SEQUENCE [LARGE SCALE GENOMIC DNA]</scope>
    <source>
        <strain evidence="2">IBT 14082</strain>
    </source>
</reference>
<keyword evidence="2" id="KW-1185">Reference proteome</keyword>
<gene>
    <name evidence="1" type="ORF">PENFLA_c007G06972</name>
</gene>
<organism evidence="1 2">
    <name type="scientific">Penicillium flavigenum</name>
    <dbReference type="NCBI Taxonomy" id="254877"/>
    <lineage>
        <taxon>Eukaryota</taxon>
        <taxon>Fungi</taxon>
        <taxon>Dikarya</taxon>
        <taxon>Ascomycota</taxon>
        <taxon>Pezizomycotina</taxon>
        <taxon>Eurotiomycetes</taxon>
        <taxon>Eurotiomycetidae</taxon>
        <taxon>Eurotiales</taxon>
        <taxon>Aspergillaceae</taxon>
        <taxon>Penicillium</taxon>
    </lineage>
</organism>
<evidence type="ECO:0000313" key="1">
    <source>
        <dbReference type="EMBL" id="OQE26189.1"/>
    </source>
</evidence>
<dbReference type="AlphaFoldDB" id="A0A1V6TK11"/>
<dbReference type="EMBL" id="MLQL01000007">
    <property type="protein sequence ID" value="OQE26189.1"/>
    <property type="molecule type" value="Genomic_DNA"/>
</dbReference>
<dbReference type="Proteomes" id="UP000191342">
    <property type="component" value="Unassembled WGS sequence"/>
</dbReference>
<sequence length="103" mass="11943">MAYPFIRSFFFATVVQYANTPLFQEISISSRWNDNLGLQDDVAVVRYLAEFIFIDVSTRPVTIRVQHILLPFLLVALYESRQIDDGPMHRVRADPLNEGRRIA</sequence>